<proteinExistence type="predicted"/>
<feature type="non-terminal residue" evidence="1">
    <location>
        <position position="1"/>
    </location>
</feature>
<dbReference type="Proteomes" id="UP000601435">
    <property type="component" value="Unassembled WGS sequence"/>
</dbReference>
<evidence type="ECO:0000313" key="1">
    <source>
        <dbReference type="EMBL" id="CAE7790308.1"/>
    </source>
</evidence>
<dbReference type="EMBL" id="CAJNJA010043077">
    <property type="protein sequence ID" value="CAE7790308.1"/>
    <property type="molecule type" value="Genomic_DNA"/>
</dbReference>
<keyword evidence="2" id="KW-1185">Reference proteome</keyword>
<name>A0A812YR44_9DINO</name>
<dbReference type="OrthoDB" id="10469540at2759"/>
<gene>
    <name evidence="1" type="ORF">SNEC2469_LOCUS23216</name>
</gene>
<evidence type="ECO:0000313" key="2">
    <source>
        <dbReference type="Proteomes" id="UP000601435"/>
    </source>
</evidence>
<comment type="caution">
    <text evidence="1">The sequence shown here is derived from an EMBL/GenBank/DDBJ whole genome shotgun (WGS) entry which is preliminary data.</text>
</comment>
<organism evidence="1 2">
    <name type="scientific">Symbiodinium necroappetens</name>
    <dbReference type="NCBI Taxonomy" id="1628268"/>
    <lineage>
        <taxon>Eukaryota</taxon>
        <taxon>Sar</taxon>
        <taxon>Alveolata</taxon>
        <taxon>Dinophyceae</taxon>
        <taxon>Suessiales</taxon>
        <taxon>Symbiodiniaceae</taxon>
        <taxon>Symbiodinium</taxon>
    </lineage>
</organism>
<sequence length="1042" mass="118705">MAAADAADITLDGLKGAVLPLVCRSLSQPVSLNLPIGIYSPATLPLQDVSSTDNPTVNLFDIIPEYTSEIDFGALERGFLEANRSCNMALLPPPFGFKGDLPRDTKIQIFLYPARPGVYYIVKHFVCSSKCKPILFKQGVYGQAQSYRWRSSDAKIGKKIIQYVLENLGGRQLKMFDLVSHTTPRNSSGKFEDKDDDEIDRGFDFIQNEGPRSCTEMAQLRWMTKNLKAPTSPIYQWPHSLVEKALRNIATDGALAKKEFAWPIPLTEKYYHKWLLDILEKIWNFDQSAFLMLGEAEAGKSPLGRSVLMAQVRHNQHRFKARGTPCIRCTAEIDFLRGEPGSVIMGDFLDDTTLSNLSVKTLKYFLDVGLYESMVWARWGATKWVQNEPRAAADNIYDEDKLPKDLDFVPSVPFAAFWDSIKSAFTSEASRAHADAILKRTAILLNSKTHVYYRPAGINQDPVQRFAINRAEYLTDAGKELFGKYLDGEREFAADFEDEVRREQTWVDRIMTRRKEERKPDFKKRKEVREALFGRENDVPREVHVKREFPAEEAAFFKKAKTWSHELRNTATGTIDLDSPERSTTAFSRISVNVSRVPIVPSTESVGIPSASSSAIPNAVMPELEEFIDTELAEEADFIEEMGDQMDIAGEKEYMKIDVHSSRYGKEHEESALLIFLYMASSEAWQNPHGKTTQKSRKEKEKWGRSVQMFLNKGPLALIKLLTKDGILQKPTKCPHCASASVGPLKYCKQWNGYVYRCSKRACHCRIWPHSFHPIFYHSKGKGSDLNMQASVLFCATIGIPQVSTHLLFDVDAKAVARIYNNLEIARAKFVRRQEKAIVYGGWCDVEADEVDLGKGFLDDTAGQKKGVTTAWEQWGGLVERGRPESLRLFRLNPAATKARAPGPGPIRKRDWKPIAHKHLLGRRVILHTDGARAYKMKLDKVIHCNVVHKQKKKIVRGKVTWEKPHYTKVYDLKLPDGQKLTVKSGTQIIDRCWRHLRDHLRYTPRKPGNPILERKIRSAQWLYWNRNKNLWAKTGEMLRTL</sequence>
<dbReference type="AlphaFoldDB" id="A0A812YR44"/>
<protein>
    <submittedName>
        <fullName evidence="1">Uncharacterized protein</fullName>
    </submittedName>
</protein>
<accession>A0A812YR44</accession>
<reference evidence="1" key="1">
    <citation type="submission" date="2021-02" db="EMBL/GenBank/DDBJ databases">
        <authorList>
            <person name="Dougan E. K."/>
            <person name="Rhodes N."/>
            <person name="Thang M."/>
            <person name="Chan C."/>
        </authorList>
    </citation>
    <scope>NUCLEOTIDE SEQUENCE</scope>
</reference>